<keyword evidence="3" id="KW-1185">Reference proteome</keyword>
<protein>
    <submittedName>
        <fullName evidence="2">Uncharacterized protein</fullName>
    </submittedName>
</protein>
<evidence type="ECO:0000256" key="1">
    <source>
        <dbReference type="SAM" id="MobiDB-lite"/>
    </source>
</evidence>
<feature type="region of interest" description="Disordered" evidence="1">
    <location>
        <begin position="77"/>
        <end position="100"/>
    </location>
</feature>
<dbReference type="Proteomes" id="UP000823775">
    <property type="component" value="Unassembled WGS sequence"/>
</dbReference>
<evidence type="ECO:0000313" key="2">
    <source>
        <dbReference type="EMBL" id="MCE3049424.1"/>
    </source>
</evidence>
<reference evidence="2 3" key="1">
    <citation type="journal article" date="2021" name="BMC Genomics">
        <title>Datura genome reveals duplications of psychoactive alkaloid biosynthetic genes and high mutation rate following tissue culture.</title>
        <authorList>
            <person name="Rajewski A."/>
            <person name="Carter-House D."/>
            <person name="Stajich J."/>
            <person name="Litt A."/>
        </authorList>
    </citation>
    <scope>NUCLEOTIDE SEQUENCE [LARGE SCALE GENOMIC DNA]</scope>
    <source>
        <strain evidence="2">AR-01</strain>
    </source>
</reference>
<accession>A0ABS8WHD5</accession>
<evidence type="ECO:0000313" key="3">
    <source>
        <dbReference type="Proteomes" id="UP000823775"/>
    </source>
</evidence>
<gene>
    <name evidence="2" type="ORF">HAX54_044804</name>
</gene>
<sequence>MSSPTGTSKLDRSLNNWCPHQRITTETQPIANENRRAADVGIDGHYLCRSLDLELANGRHLMDADVMITSRHTVETGVGGSCIRSGDSLDESSNEILTPR</sequence>
<name>A0ABS8WHD5_DATST</name>
<organism evidence="2 3">
    <name type="scientific">Datura stramonium</name>
    <name type="common">Jimsonweed</name>
    <name type="synonym">Common thornapple</name>
    <dbReference type="NCBI Taxonomy" id="4076"/>
    <lineage>
        <taxon>Eukaryota</taxon>
        <taxon>Viridiplantae</taxon>
        <taxon>Streptophyta</taxon>
        <taxon>Embryophyta</taxon>
        <taxon>Tracheophyta</taxon>
        <taxon>Spermatophyta</taxon>
        <taxon>Magnoliopsida</taxon>
        <taxon>eudicotyledons</taxon>
        <taxon>Gunneridae</taxon>
        <taxon>Pentapetalae</taxon>
        <taxon>asterids</taxon>
        <taxon>lamiids</taxon>
        <taxon>Solanales</taxon>
        <taxon>Solanaceae</taxon>
        <taxon>Solanoideae</taxon>
        <taxon>Datureae</taxon>
        <taxon>Datura</taxon>
    </lineage>
</organism>
<feature type="non-terminal residue" evidence="2">
    <location>
        <position position="100"/>
    </location>
</feature>
<comment type="caution">
    <text evidence="2">The sequence shown here is derived from an EMBL/GenBank/DDBJ whole genome shotgun (WGS) entry which is preliminary data.</text>
</comment>
<dbReference type="EMBL" id="JACEIK010006880">
    <property type="protein sequence ID" value="MCE3049424.1"/>
    <property type="molecule type" value="Genomic_DNA"/>
</dbReference>
<proteinExistence type="predicted"/>